<evidence type="ECO:0000256" key="7">
    <source>
        <dbReference type="ARBA" id="ARBA00023098"/>
    </source>
</evidence>
<evidence type="ECO:0000256" key="5">
    <source>
        <dbReference type="ARBA" id="ARBA00022679"/>
    </source>
</evidence>
<dbReference type="NCBIfam" id="TIGR00747">
    <property type="entry name" value="fabH"/>
    <property type="match status" value="1"/>
</dbReference>
<evidence type="ECO:0000256" key="8">
    <source>
        <dbReference type="ARBA" id="ARBA00023160"/>
    </source>
</evidence>
<dbReference type="EC" id="2.3.1.180" evidence="12"/>
<keyword evidence="4" id="KW-0444">Lipid biosynthesis</keyword>
<evidence type="ECO:0000256" key="2">
    <source>
        <dbReference type="ARBA" id="ARBA00008642"/>
    </source>
</evidence>
<comment type="caution">
    <text evidence="12">The sequence shown here is derived from an EMBL/GenBank/DDBJ whole genome shotgun (WGS) entry which is preliminary data.</text>
</comment>
<dbReference type="Gene3D" id="3.40.47.10">
    <property type="match status" value="1"/>
</dbReference>
<feature type="domain" description="Beta-ketoacyl-[acyl-carrier-protein] synthase III N-terminal" evidence="11">
    <location>
        <begin position="112"/>
        <end position="187"/>
    </location>
</feature>
<dbReference type="Pfam" id="PF08541">
    <property type="entry name" value="ACP_syn_III_C"/>
    <property type="match status" value="1"/>
</dbReference>
<dbReference type="Pfam" id="PF08545">
    <property type="entry name" value="ACP_syn_III"/>
    <property type="match status" value="1"/>
</dbReference>
<dbReference type="InterPro" id="IPR016039">
    <property type="entry name" value="Thiolase-like"/>
</dbReference>
<dbReference type="OrthoDB" id="9815506at2"/>
<gene>
    <name evidence="12" type="primary">fabH</name>
    <name evidence="12" type="ORF">GMA10_10350</name>
</gene>
<dbReference type="GO" id="GO:0006633">
    <property type="term" value="P:fatty acid biosynthetic process"/>
    <property type="evidence" value="ECO:0007669"/>
    <property type="project" value="UniProtKB-KW"/>
</dbReference>
<organism evidence="12 13">
    <name type="scientific">Rothia koreensis</name>
    <dbReference type="NCBI Taxonomy" id="592378"/>
    <lineage>
        <taxon>Bacteria</taxon>
        <taxon>Bacillati</taxon>
        <taxon>Actinomycetota</taxon>
        <taxon>Actinomycetes</taxon>
        <taxon>Micrococcales</taxon>
        <taxon>Micrococcaceae</taxon>
        <taxon>Rothia</taxon>
    </lineage>
</organism>
<dbReference type="NCBIfam" id="NF006829">
    <property type="entry name" value="PRK09352.1"/>
    <property type="match status" value="1"/>
</dbReference>
<keyword evidence="6" id="KW-0276">Fatty acid metabolism</keyword>
<keyword evidence="5 12" id="KW-0808">Transferase</keyword>
<dbReference type="InterPro" id="IPR004655">
    <property type="entry name" value="FabH"/>
</dbReference>
<dbReference type="PANTHER" id="PTHR34069:SF2">
    <property type="entry name" value="BETA-KETOACYL-[ACYL-CARRIER-PROTEIN] SYNTHASE III"/>
    <property type="match status" value="1"/>
</dbReference>
<evidence type="ECO:0000256" key="6">
    <source>
        <dbReference type="ARBA" id="ARBA00022832"/>
    </source>
</evidence>
<keyword evidence="13" id="KW-1185">Reference proteome</keyword>
<keyword evidence="3" id="KW-0963">Cytoplasm</keyword>
<evidence type="ECO:0000256" key="4">
    <source>
        <dbReference type="ARBA" id="ARBA00022516"/>
    </source>
</evidence>
<feature type="domain" description="Beta-ketoacyl-[acyl-carrier-protein] synthase III C-terminal" evidence="10">
    <location>
        <begin position="227"/>
        <end position="316"/>
    </location>
</feature>
<evidence type="ECO:0000256" key="1">
    <source>
        <dbReference type="ARBA" id="ARBA00005189"/>
    </source>
</evidence>
<name>A0A7K1LK77_9MICC</name>
<dbReference type="CDD" id="cd00830">
    <property type="entry name" value="KAS_III"/>
    <property type="match status" value="1"/>
</dbReference>
<dbReference type="SUPFAM" id="SSF53901">
    <property type="entry name" value="Thiolase-like"/>
    <property type="match status" value="1"/>
</dbReference>
<dbReference type="GO" id="GO:0033818">
    <property type="term" value="F:beta-ketoacyl-acyl-carrier-protein synthase III activity"/>
    <property type="evidence" value="ECO:0007669"/>
    <property type="project" value="UniProtKB-EC"/>
</dbReference>
<dbReference type="Proteomes" id="UP000462152">
    <property type="component" value="Unassembled WGS sequence"/>
</dbReference>
<evidence type="ECO:0000256" key="9">
    <source>
        <dbReference type="ARBA" id="ARBA00023315"/>
    </source>
</evidence>
<keyword evidence="9 12" id="KW-0012">Acyltransferase</keyword>
<evidence type="ECO:0000313" key="13">
    <source>
        <dbReference type="Proteomes" id="UP000462152"/>
    </source>
</evidence>
<dbReference type="InterPro" id="IPR013747">
    <property type="entry name" value="ACP_syn_III_C"/>
</dbReference>
<comment type="pathway">
    <text evidence="1">Lipid metabolism.</text>
</comment>
<dbReference type="RefSeq" id="WP_129316476.1">
    <property type="nucleotide sequence ID" value="NZ_CP197643.1"/>
</dbReference>
<evidence type="ECO:0000256" key="3">
    <source>
        <dbReference type="ARBA" id="ARBA00022490"/>
    </source>
</evidence>
<protein>
    <submittedName>
        <fullName evidence="12">Beta-ketoacyl-ACP synthase III</fullName>
        <ecNumber evidence="12">2.3.1.180</ecNumber>
    </submittedName>
</protein>
<evidence type="ECO:0000259" key="11">
    <source>
        <dbReference type="Pfam" id="PF08545"/>
    </source>
</evidence>
<evidence type="ECO:0000313" key="12">
    <source>
        <dbReference type="EMBL" id="MUN55607.1"/>
    </source>
</evidence>
<reference evidence="12 13" key="1">
    <citation type="submission" date="2019-12" db="EMBL/GenBank/DDBJ databases">
        <authorList>
            <person name="Li J."/>
            <person name="Shi Y."/>
            <person name="Xu G."/>
            <person name="Xiao D."/>
            <person name="Ran X."/>
        </authorList>
    </citation>
    <scope>NUCLEOTIDE SEQUENCE [LARGE SCALE GENOMIC DNA]</scope>
    <source>
        <strain evidence="12 13">JCM 15915</strain>
    </source>
</reference>
<dbReference type="GO" id="GO:0044550">
    <property type="term" value="P:secondary metabolite biosynthetic process"/>
    <property type="evidence" value="ECO:0007669"/>
    <property type="project" value="TreeGrafter"/>
</dbReference>
<dbReference type="InterPro" id="IPR013751">
    <property type="entry name" value="ACP_syn_III_N"/>
</dbReference>
<evidence type="ECO:0000259" key="10">
    <source>
        <dbReference type="Pfam" id="PF08541"/>
    </source>
</evidence>
<sequence>MSIASSSAQHGSKITGLGHYQPEKVLTNFDIAKMVDTSDEWIQERTGIVERRVVEDETVADLAVAAARMALEDAGIEDVDLVVVASTTSTDRSPNTAGRVSQRLGFTSPAIMDVNTACSGFEYAVGIADQAIRAGSAESAVVIGSETLSTVTDWTDRRTCILTADGAGAVVLQKSEEPLVSQTVWGSVPSMADAVVIDGDPEYFSQDGRQVMRWAFTDASKQAHKVLDAAGLGLGDIDVFAFHQANLRLVEPLAKALKATDEQIVIKDVIESGNTSAASVPLGLSKYWHRGDLPRGGTALLLGFGGGFTFAGQVVKLPE</sequence>
<keyword evidence="8" id="KW-0275">Fatty acid biosynthesis</keyword>
<dbReference type="EMBL" id="WOGT01000007">
    <property type="protein sequence ID" value="MUN55607.1"/>
    <property type="molecule type" value="Genomic_DNA"/>
</dbReference>
<comment type="similarity">
    <text evidence="2">Belongs to the thiolase-like superfamily. FabH family.</text>
</comment>
<proteinExistence type="inferred from homology"/>
<dbReference type="GO" id="GO:0004315">
    <property type="term" value="F:3-oxoacyl-[acyl-carrier-protein] synthase activity"/>
    <property type="evidence" value="ECO:0007669"/>
    <property type="project" value="InterPro"/>
</dbReference>
<dbReference type="PANTHER" id="PTHR34069">
    <property type="entry name" value="3-OXOACYL-[ACYL-CARRIER-PROTEIN] SYNTHASE 3"/>
    <property type="match status" value="1"/>
</dbReference>
<dbReference type="AlphaFoldDB" id="A0A7K1LK77"/>
<accession>A0A7K1LK77</accession>
<keyword evidence="7" id="KW-0443">Lipid metabolism</keyword>